<evidence type="ECO:0000313" key="2">
    <source>
        <dbReference type="Proteomes" id="UP000252085"/>
    </source>
</evidence>
<sequence>MDATEISVPMIAEDILAKEFTRVVNHYYPQVGELLDGCYVKVITCFWGRPARRLQYIGIYCSDEMISCVQAQKEILREVADNMGLIQVVCMNAKRLLRDPMSKVKENNPRLWLELQWVAT</sequence>
<accession>A0A367RNV9</accession>
<proteinExistence type="predicted"/>
<dbReference type="EMBL" id="LXQE01000125">
    <property type="protein sequence ID" value="RCJ38236.1"/>
    <property type="molecule type" value="Genomic_DNA"/>
</dbReference>
<evidence type="ECO:0000313" key="1">
    <source>
        <dbReference type="EMBL" id="RCJ38236.1"/>
    </source>
</evidence>
<protein>
    <submittedName>
        <fullName evidence="1">Uncharacterized protein</fullName>
    </submittedName>
</protein>
<dbReference type="Proteomes" id="UP000252085">
    <property type="component" value="Unassembled WGS sequence"/>
</dbReference>
<gene>
    <name evidence="1" type="ORF">A6769_10875</name>
</gene>
<comment type="caution">
    <text evidence="1">The sequence shown here is derived from an EMBL/GenBank/DDBJ whole genome shotgun (WGS) entry which is preliminary data.</text>
</comment>
<dbReference type="AlphaFoldDB" id="A0A367RNV9"/>
<organism evidence="1 2">
    <name type="scientific">Nostoc punctiforme NIES-2108</name>
    <dbReference type="NCBI Taxonomy" id="1356359"/>
    <lineage>
        <taxon>Bacteria</taxon>
        <taxon>Bacillati</taxon>
        <taxon>Cyanobacteriota</taxon>
        <taxon>Cyanophyceae</taxon>
        <taxon>Nostocales</taxon>
        <taxon>Nostocaceae</taxon>
        <taxon>Nostoc</taxon>
    </lineage>
</organism>
<name>A0A367RNV9_NOSPU</name>
<reference evidence="1 2" key="1">
    <citation type="submission" date="2016-04" db="EMBL/GenBank/DDBJ databases">
        <authorList>
            <person name="Evans L.H."/>
            <person name="Alamgir A."/>
            <person name="Owens N."/>
            <person name="Weber N.D."/>
            <person name="Virtaneva K."/>
            <person name="Barbian K."/>
            <person name="Babar A."/>
            <person name="Rosenke K."/>
        </authorList>
    </citation>
    <scope>NUCLEOTIDE SEQUENCE [LARGE SCALE GENOMIC DNA]</scope>
    <source>
        <strain evidence="1">NIES-2108</strain>
    </source>
</reference>